<sequence>MLRNILLPATLAWSAFPALAQDCSNPIFAVREDGVPYYYHPDPDTYQRVLEYVVPRAGAKDEQPLDRPIVAIDLRKGRAGWISRDEIGYILDVFEVPAQQPLVYKGPEHCRPRDIAWEFDDPSEPGREPIALPDGRPIPEPIDLFAEEPSGPRSGLWRAEIGKTTMEGCPPMMQSAFPASAGALPGLTSEARRMEFADPFHPDSLEMSRTTGVRWQGVGDNQWRTEDMAAEAFGQIPQGEGGGSRLVWTLKVLSPEEMSFERAIEIVLPDAAAAMMGVGPDGCRVFGTDRWVRVGD</sequence>
<dbReference type="EMBL" id="CP124616">
    <property type="protein sequence ID" value="WGW04139.1"/>
    <property type="molecule type" value="Genomic_DNA"/>
</dbReference>
<feature type="chain" id="PRO_5045740958" evidence="1">
    <location>
        <begin position="21"/>
        <end position="296"/>
    </location>
</feature>
<proteinExistence type="predicted"/>
<protein>
    <submittedName>
        <fullName evidence="2">Uncharacterized protein</fullName>
    </submittedName>
</protein>
<gene>
    <name evidence="2" type="ORF">QF118_00950</name>
</gene>
<evidence type="ECO:0000313" key="2">
    <source>
        <dbReference type="EMBL" id="WGW04139.1"/>
    </source>
</evidence>
<name>A0ABY8QHL4_9RHOB</name>
<feature type="signal peptide" evidence="1">
    <location>
        <begin position="1"/>
        <end position="20"/>
    </location>
</feature>
<evidence type="ECO:0000256" key="1">
    <source>
        <dbReference type="SAM" id="SignalP"/>
    </source>
</evidence>
<dbReference type="RefSeq" id="WP_282300770.1">
    <property type="nucleotide sequence ID" value="NZ_CP124616.1"/>
</dbReference>
<dbReference type="Proteomes" id="UP001241605">
    <property type="component" value="Chromosome"/>
</dbReference>
<reference evidence="2 3" key="1">
    <citation type="submission" date="2023-05" db="EMBL/GenBank/DDBJ databases">
        <title>YMD87, complete Genome.</title>
        <authorList>
            <person name="Zhang J."/>
            <person name="Xu X."/>
        </authorList>
    </citation>
    <scope>NUCLEOTIDE SEQUENCE [LARGE SCALE GENOMIC DNA]</scope>
    <source>
        <strain evidence="2 3">YMD87</strain>
    </source>
</reference>
<accession>A0ABY8QHL4</accession>
<evidence type="ECO:0000313" key="3">
    <source>
        <dbReference type="Proteomes" id="UP001241605"/>
    </source>
</evidence>
<keyword evidence="1" id="KW-0732">Signal</keyword>
<organism evidence="2 3">
    <name type="scientific">Tropicibacter oceani</name>
    <dbReference type="NCBI Taxonomy" id="3058420"/>
    <lineage>
        <taxon>Bacteria</taxon>
        <taxon>Pseudomonadati</taxon>
        <taxon>Pseudomonadota</taxon>
        <taxon>Alphaproteobacteria</taxon>
        <taxon>Rhodobacterales</taxon>
        <taxon>Roseobacteraceae</taxon>
        <taxon>Tropicibacter</taxon>
    </lineage>
</organism>
<keyword evidence="3" id="KW-1185">Reference proteome</keyword>